<dbReference type="AlphaFoldDB" id="I3CDP3"/>
<dbReference type="PROSITE" id="PS50056">
    <property type="entry name" value="TYR_PHOSPHATASE_2"/>
    <property type="match status" value="1"/>
</dbReference>
<dbReference type="RefSeq" id="WP_002683950.1">
    <property type="nucleotide sequence ID" value="NZ_JH600070.1"/>
</dbReference>
<proteinExistence type="predicted"/>
<dbReference type="FunFam" id="3.90.190.10:FF:000157">
    <property type="entry name" value="Protein-tyrosine phosphatase"/>
    <property type="match status" value="1"/>
</dbReference>
<dbReference type="EMBL" id="JH600070">
    <property type="protein sequence ID" value="EIJ41736.1"/>
    <property type="molecule type" value="Genomic_DNA"/>
</dbReference>
<protein>
    <recommendedName>
        <fullName evidence="1">Tyrosine specific protein phosphatases domain-containing protein</fullName>
    </recommendedName>
</protein>
<reference evidence="2 3" key="1">
    <citation type="submission" date="2011-11" db="EMBL/GenBank/DDBJ databases">
        <title>Improved High-Quality Draft sequence of Beggiatoa alba B18lD.</title>
        <authorList>
            <consortium name="US DOE Joint Genome Institute"/>
            <person name="Lucas S."/>
            <person name="Han J."/>
            <person name="Lapidus A."/>
            <person name="Cheng J.-F."/>
            <person name="Goodwin L."/>
            <person name="Pitluck S."/>
            <person name="Peters L."/>
            <person name="Mikhailova N."/>
            <person name="Held B."/>
            <person name="Detter J.C."/>
            <person name="Han C."/>
            <person name="Tapia R."/>
            <person name="Land M."/>
            <person name="Hauser L."/>
            <person name="Kyrpides N."/>
            <person name="Ivanova N."/>
            <person name="Pagani I."/>
            <person name="Samuel K."/>
            <person name="Teske A."/>
            <person name="Mueller J."/>
            <person name="Woyke T."/>
        </authorList>
    </citation>
    <scope>NUCLEOTIDE SEQUENCE [LARGE SCALE GENOMIC DNA]</scope>
    <source>
        <strain evidence="2 3">B18LD</strain>
    </source>
</reference>
<evidence type="ECO:0000259" key="1">
    <source>
        <dbReference type="PROSITE" id="PS50056"/>
    </source>
</evidence>
<accession>I3CDP3</accession>
<dbReference type="HOGENOM" id="CLU_047330_5_2_6"/>
<dbReference type="Gene3D" id="3.90.190.10">
    <property type="entry name" value="Protein tyrosine phosphatase superfamily"/>
    <property type="match status" value="1"/>
</dbReference>
<dbReference type="PANTHER" id="PTHR23339">
    <property type="entry name" value="TYROSINE SPECIFIC PROTEIN PHOSPHATASE AND DUAL SPECIFICITY PROTEIN PHOSPHATASE"/>
    <property type="match status" value="1"/>
</dbReference>
<name>I3CDP3_9GAMM</name>
<dbReference type="STRING" id="395493.BegalDRAFT_0825"/>
<dbReference type="eggNOG" id="COG2453">
    <property type="taxonomic scope" value="Bacteria"/>
</dbReference>
<dbReference type="Pfam" id="PF22785">
    <property type="entry name" value="Tc-R-P"/>
    <property type="match status" value="1"/>
</dbReference>
<evidence type="ECO:0000313" key="3">
    <source>
        <dbReference type="Proteomes" id="UP000005744"/>
    </source>
</evidence>
<dbReference type="InterPro" id="IPR029021">
    <property type="entry name" value="Prot-tyrosine_phosphatase-like"/>
</dbReference>
<feature type="domain" description="Tyrosine specific protein phosphatases" evidence="1">
    <location>
        <begin position="86"/>
        <end position="153"/>
    </location>
</feature>
<gene>
    <name evidence="2" type="ORF">BegalDRAFT_0825</name>
</gene>
<evidence type="ECO:0000313" key="2">
    <source>
        <dbReference type="EMBL" id="EIJ41736.1"/>
    </source>
</evidence>
<dbReference type="OrthoDB" id="9806482at2"/>
<dbReference type="Proteomes" id="UP000005744">
    <property type="component" value="Unassembled WGS sequence"/>
</dbReference>
<sequence length="165" mass="19295">MLLPDIYWIKDFLEGNLAIMPKPRSNEWLEDEIQAFNNQGINLVVCLLTTHEIYELELQKEKTLCERYQIEYISFPIVDRSVPSFLETKTLVDYLLCQLKEGKKVAVHCRAGIGRAGLITASILIRFGIEPKHACQLISKARKIQIPETDEQQRWLFHFKDYLKK</sequence>
<organism evidence="2 3">
    <name type="scientific">Beggiatoa alba B18LD</name>
    <dbReference type="NCBI Taxonomy" id="395493"/>
    <lineage>
        <taxon>Bacteria</taxon>
        <taxon>Pseudomonadati</taxon>
        <taxon>Pseudomonadota</taxon>
        <taxon>Gammaproteobacteria</taxon>
        <taxon>Thiotrichales</taxon>
        <taxon>Thiotrichaceae</taxon>
        <taxon>Beggiatoa</taxon>
    </lineage>
</organism>
<dbReference type="InterPro" id="IPR000387">
    <property type="entry name" value="Tyr_Pase_dom"/>
</dbReference>
<dbReference type="InterPro" id="IPR050561">
    <property type="entry name" value="PTP"/>
</dbReference>
<keyword evidence="3" id="KW-1185">Reference proteome</keyword>
<dbReference type="SUPFAM" id="SSF52799">
    <property type="entry name" value="(Phosphotyrosine protein) phosphatases II"/>
    <property type="match status" value="1"/>
</dbReference>